<comment type="subcellular location">
    <subcellularLocation>
        <location evidence="2">Cell membrane</location>
    </subcellularLocation>
    <subcellularLocation>
        <location evidence="1">Secreted</location>
        <location evidence="1">Cell wall</location>
    </subcellularLocation>
</comment>
<keyword evidence="18" id="KW-1185">Reference proteome</keyword>
<keyword evidence="8 16" id="KW-0472">Membrane</keyword>
<evidence type="ECO:0000256" key="7">
    <source>
        <dbReference type="ARBA" id="ARBA00022801"/>
    </source>
</evidence>
<proteinExistence type="predicted"/>
<keyword evidence="9" id="KW-0325">Glycoprotein</keyword>
<protein>
    <recommendedName>
        <fullName evidence="15">Endo-1,3-beta-glucanase btgC</fullName>
    </recommendedName>
    <alternativeName>
        <fullName evidence="14">Laminarinase btgC</fullName>
    </alternativeName>
</protein>
<dbReference type="InterPro" id="IPR050732">
    <property type="entry name" value="Beta-glucan_modifiers"/>
</dbReference>
<keyword evidence="6" id="KW-0732">Signal</keyword>
<dbReference type="EMBL" id="DF968182">
    <property type="protein sequence ID" value="GAP42009.1"/>
    <property type="molecule type" value="Genomic_DNA"/>
</dbReference>
<dbReference type="SUPFAM" id="SSF51445">
    <property type="entry name" value="(Trans)glycosidases"/>
    <property type="match status" value="1"/>
</dbReference>
<accession>A0A0S7BZ48</accession>
<organism evidence="17">
    <name type="scientific">Lentimicrobium saccharophilum</name>
    <dbReference type="NCBI Taxonomy" id="1678841"/>
    <lineage>
        <taxon>Bacteria</taxon>
        <taxon>Pseudomonadati</taxon>
        <taxon>Bacteroidota</taxon>
        <taxon>Bacteroidia</taxon>
        <taxon>Bacteroidales</taxon>
        <taxon>Lentimicrobiaceae</taxon>
        <taxon>Lentimicrobium</taxon>
    </lineage>
</organism>
<evidence type="ECO:0000256" key="3">
    <source>
        <dbReference type="ARBA" id="ARBA00022475"/>
    </source>
</evidence>
<dbReference type="Gene3D" id="3.20.20.80">
    <property type="entry name" value="Glycosidases"/>
    <property type="match status" value="1"/>
</dbReference>
<dbReference type="AlphaFoldDB" id="A0A0S7BZ48"/>
<evidence type="ECO:0000256" key="14">
    <source>
        <dbReference type="ARBA" id="ARBA00042373"/>
    </source>
</evidence>
<keyword evidence="16" id="KW-1133">Transmembrane helix</keyword>
<evidence type="ECO:0000256" key="16">
    <source>
        <dbReference type="SAM" id="Phobius"/>
    </source>
</evidence>
<evidence type="ECO:0000256" key="8">
    <source>
        <dbReference type="ARBA" id="ARBA00023136"/>
    </source>
</evidence>
<comment type="function">
    <text evidence="13">Glucanases play a role in cell expansion during growth, in cell-cell fusion during mating, and in spore release during sporulation. This enzyme may be involved in beta-glucan degradation. Active on laminarin and lichenan.</text>
</comment>
<dbReference type="GO" id="GO:0071555">
    <property type="term" value="P:cell wall organization"/>
    <property type="evidence" value="ECO:0007669"/>
    <property type="project" value="UniProtKB-KW"/>
</dbReference>
<reference evidence="17" key="1">
    <citation type="journal article" date="2015" name="Genome Announc.">
        <title>Draft Genome Sequence of Bacteroidales Strain TBC1, a Novel Isolate from a Methanogenic Wastewater Treatment System.</title>
        <authorList>
            <person name="Tourlousse D.M."/>
            <person name="Matsuura N."/>
            <person name="Sun L."/>
            <person name="Toyonaga M."/>
            <person name="Kuroda K."/>
            <person name="Ohashi A."/>
            <person name="Cruz R."/>
            <person name="Yamaguchi T."/>
            <person name="Sekiguchi Y."/>
        </authorList>
    </citation>
    <scope>NUCLEOTIDE SEQUENCE [LARGE SCALE GENOMIC DNA]</scope>
    <source>
        <strain evidence="17">TBC1</strain>
    </source>
</reference>
<feature type="transmembrane region" description="Helical" evidence="16">
    <location>
        <begin position="12"/>
        <end position="30"/>
    </location>
</feature>
<sequence length="434" mass="49419">MQSGKMKKNYNVVGNLLHFLILGVSVLLFASCSQKIVSTGKTAAEILGDPNYQAISYGGYRELSRDIQPTIPQLKEDMKILSAMGIKLVRTYNVYYDEAANLLEAISQLKKDDPEFEMYIMLGAWIDCKNAFTKLPDRIRNEESPENKKEISRAVELTQQYPDIVKIIAVGNEAMVHWAWEYYVEPGIILKWVKYLQKLKKVGDLPENLWITSSDNFASWGGGGSEYHLEELNELIRSVDYISMHTYPMHDTHYNPDFWGVPEEEEGLSDMEKTDAAMIRARDYAIAQYESVVAYMQRLGVDKPVHIGETGWATQSDGFYGHDGSRACDEYKSAVYHDLMRTWTDSKGITCFYFEAFDEQWKDAANPRGSENHFGLINLQSQAKYTLWDMVDAGVFDGLTRDGKPITKTFDGDKAAMMQEVKVPPTAKEISERK</sequence>
<keyword evidence="7" id="KW-0378">Hydrolase</keyword>
<dbReference type="PROSITE" id="PS51257">
    <property type="entry name" value="PROKAR_LIPOPROTEIN"/>
    <property type="match status" value="1"/>
</dbReference>
<evidence type="ECO:0000256" key="4">
    <source>
        <dbReference type="ARBA" id="ARBA00022512"/>
    </source>
</evidence>
<evidence type="ECO:0000256" key="1">
    <source>
        <dbReference type="ARBA" id="ARBA00004191"/>
    </source>
</evidence>
<dbReference type="Proteomes" id="UP000053091">
    <property type="component" value="Unassembled WGS sequence"/>
</dbReference>
<dbReference type="InterPro" id="IPR000490">
    <property type="entry name" value="Glyco_hydro_17"/>
</dbReference>
<keyword evidence="16" id="KW-0812">Transmembrane</keyword>
<keyword evidence="4" id="KW-0134">Cell wall</keyword>
<keyword evidence="11" id="KW-0961">Cell wall biogenesis/degradation</keyword>
<dbReference type="PANTHER" id="PTHR16631">
    <property type="entry name" value="GLUCAN 1,3-BETA-GLUCOSIDASE"/>
    <property type="match status" value="1"/>
</dbReference>
<dbReference type="STRING" id="1678841.TBC1_11137"/>
<evidence type="ECO:0000256" key="9">
    <source>
        <dbReference type="ARBA" id="ARBA00023180"/>
    </source>
</evidence>
<evidence type="ECO:0000256" key="12">
    <source>
        <dbReference type="ARBA" id="ARBA00023326"/>
    </source>
</evidence>
<dbReference type="Pfam" id="PF00332">
    <property type="entry name" value="Glyco_hydro_17"/>
    <property type="match status" value="1"/>
</dbReference>
<evidence type="ECO:0000256" key="5">
    <source>
        <dbReference type="ARBA" id="ARBA00022525"/>
    </source>
</evidence>
<evidence type="ECO:0000313" key="17">
    <source>
        <dbReference type="EMBL" id="GAP42009.1"/>
    </source>
</evidence>
<evidence type="ECO:0000256" key="13">
    <source>
        <dbReference type="ARBA" id="ARBA00037649"/>
    </source>
</evidence>
<gene>
    <name evidence="17" type="ORF">TBC1_11137</name>
</gene>
<evidence type="ECO:0000313" key="18">
    <source>
        <dbReference type="Proteomes" id="UP000053091"/>
    </source>
</evidence>
<evidence type="ECO:0000256" key="15">
    <source>
        <dbReference type="ARBA" id="ARBA00043078"/>
    </source>
</evidence>
<dbReference type="GO" id="GO:0000272">
    <property type="term" value="P:polysaccharide catabolic process"/>
    <property type="evidence" value="ECO:0007669"/>
    <property type="project" value="UniProtKB-KW"/>
</dbReference>
<evidence type="ECO:0000256" key="6">
    <source>
        <dbReference type="ARBA" id="ARBA00022729"/>
    </source>
</evidence>
<keyword evidence="5" id="KW-0964">Secreted</keyword>
<dbReference type="GO" id="GO:0004553">
    <property type="term" value="F:hydrolase activity, hydrolyzing O-glycosyl compounds"/>
    <property type="evidence" value="ECO:0007669"/>
    <property type="project" value="InterPro"/>
</dbReference>
<dbReference type="PATRIC" id="fig|1678841.3.peg.168"/>
<dbReference type="PANTHER" id="PTHR16631:SF17">
    <property type="entry name" value="GLUCAN ENDO-1,3-BETA-GLUCOSIDASE BTGC"/>
    <property type="match status" value="1"/>
</dbReference>
<keyword evidence="12" id="KW-0624">Polysaccharide degradation</keyword>
<evidence type="ECO:0000256" key="2">
    <source>
        <dbReference type="ARBA" id="ARBA00004236"/>
    </source>
</evidence>
<dbReference type="InterPro" id="IPR017853">
    <property type="entry name" value="GH"/>
</dbReference>
<evidence type="ECO:0000256" key="11">
    <source>
        <dbReference type="ARBA" id="ARBA00023316"/>
    </source>
</evidence>
<keyword evidence="3" id="KW-1003">Cell membrane</keyword>
<keyword evidence="10" id="KW-0119">Carbohydrate metabolism</keyword>
<evidence type="ECO:0000256" key="10">
    <source>
        <dbReference type="ARBA" id="ARBA00023277"/>
    </source>
</evidence>
<name>A0A0S7BZ48_9BACT</name>
<dbReference type="GO" id="GO:0005886">
    <property type="term" value="C:plasma membrane"/>
    <property type="evidence" value="ECO:0007669"/>
    <property type="project" value="UniProtKB-SubCell"/>
</dbReference>